<organism evidence="8 9">
    <name type="scientific">Ophiobolus disseminans</name>
    <dbReference type="NCBI Taxonomy" id="1469910"/>
    <lineage>
        <taxon>Eukaryota</taxon>
        <taxon>Fungi</taxon>
        <taxon>Dikarya</taxon>
        <taxon>Ascomycota</taxon>
        <taxon>Pezizomycotina</taxon>
        <taxon>Dothideomycetes</taxon>
        <taxon>Pleosporomycetidae</taxon>
        <taxon>Pleosporales</taxon>
        <taxon>Pleosporineae</taxon>
        <taxon>Phaeosphaeriaceae</taxon>
        <taxon>Ophiobolus</taxon>
    </lineage>
</organism>
<dbReference type="GO" id="GO:0008270">
    <property type="term" value="F:zinc ion binding"/>
    <property type="evidence" value="ECO:0007669"/>
    <property type="project" value="UniProtKB-KW"/>
</dbReference>
<keyword evidence="3 4" id="KW-0862">Zinc</keyword>
<evidence type="ECO:0000256" key="4">
    <source>
        <dbReference type="PROSITE-ProRule" id="PRU00723"/>
    </source>
</evidence>
<dbReference type="Pfam" id="PF25540">
    <property type="entry name" value="DUF7923"/>
    <property type="match status" value="1"/>
</dbReference>
<evidence type="ECO:0000259" key="7">
    <source>
        <dbReference type="PROSITE" id="PS50103"/>
    </source>
</evidence>
<dbReference type="Pfam" id="PF25542">
    <property type="entry name" value="zf-CCCH_12"/>
    <property type="match status" value="1"/>
</dbReference>
<gene>
    <name evidence="8" type="ORF">CC86DRAFT_453184</name>
</gene>
<dbReference type="Pfam" id="PF18044">
    <property type="entry name" value="zf-CCCH_4"/>
    <property type="match status" value="1"/>
</dbReference>
<keyword evidence="2 4" id="KW-0863">Zinc-finger</keyword>
<proteinExistence type="predicted"/>
<feature type="domain" description="C3H1-type" evidence="7">
    <location>
        <begin position="333"/>
        <end position="360"/>
    </location>
</feature>
<dbReference type="InterPro" id="IPR057654">
    <property type="entry name" value="Znf-CCCH_tandem"/>
</dbReference>
<evidence type="ECO:0000256" key="6">
    <source>
        <dbReference type="SAM" id="MobiDB-lite"/>
    </source>
</evidence>
<feature type="coiled-coil region" evidence="5">
    <location>
        <begin position="7"/>
        <end position="48"/>
    </location>
</feature>
<feature type="compositionally biased region" description="Polar residues" evidence="6">
    <location>
        <begin position="258"/>
        <end position="272"/>
    </location>
</feature>
<dbReference type="Proteomes" id="UP000799424">
    <property type="component" value="Unassembled WGS sequence"/>
</dbReference>
<dbReference type="AlphaFoldDB" id="A0A6A7AC53"/>
<dbReference type="Gene3D" id="4.10.1000.10">
    <property type="entry name" value="Zinc finger, CCCH-type"/>
    <property type="match status" value="1"/>
</dbReference>
<dbReference type="SUPFAM" id="SSF90229">
    <property type="entry name" value="CCCH zinc finger"/>
    <property type="match status" value="1"/>
</dbReference>
<reference evidence="8" key="1">
    <citation type="journal article" date="2020" name="Stud. Mycol.">
        <title>101 Dothideomycetes genomes: a test case for predicting lifestyles and emergence of pathogens.</title>
        <authorList>
            <person name="Haridas S."/>
            <person name="Albert R."/>
            <person name="Binder M."/>
            <person name="Bloem J."/>
            <person name="Labutti K."/>
            <person name="Salamov A."/>
            <person name="Andreopoulos B."/>
            <person name="Baker S."/>
            <person name="Barry K."/>
            <person name="Bills G."/>
            <person name="Bluhm B."/>
            <person name="Cannon C."/>
            <person name="Castanera R."/>
            <person name="Culley D."/>
            <person name="Daum C."/>
            <person name="Ezra D."/>
            <person name="Gonzalez J."/>
            <person name="Henrissat B."/>
            <person name="Kuo A."/>
            <person name="Liang C."/>
            <person name="Lipzen A."/>
            <person name="Lutzoni F."/>
            <person name="Magnuson J."/>
            <person name="Mondo S."/>
            <person name="Nolan M."/>
            <person name="Ohm R."/>
            <person name="Pangilinan J."/>
            <person name="Park H.-J."/>
            <person name="Ramirez L."/>
            <person name="Alfaro M."/>
            <person name="Sun H."/>
            <person name="Tritt A."/>
            <person name="Yoshinaga Y."/>
            <person name="Zwiers L.-H."/>
            <person name="Turgeon B."/>
            <person name="Goodwin S."/>
            <person name="Spatafora J."/>
            <person name="Crous P."/>
            <person name="Grigoriev I."/>
        </authorList>
    </citation>
    <scope>NUCLEOTIDE SEQUENCE</scope>
    <source>
        <strain evidence="8">CBS 113818</strain>
    </source>
</reference>
<dbReference type="Pfam" id="PF25543">
    <property type="entry name" value="zf-CCCH_tandem"/>
    <property type="match status" value="1"/>
</dbReference>
<dbReference type="PANTHER" id="PTHR37543:SF1">
    <property type="entry name" value="CCCH ZINC FINGER DNA BINDING PROTEIN (AFU_ORTHOLOGUE AFUA_5G12760)"/>
    <property type="match status" value="1"/>
</dbReference>
<dbReference type="OrthoDB" id="2270193at2759"/>
<keyword evidence="1 4" id="KW-0479">Metal-binding</keyword>
<evidence type="ECO:0000256" key="3">
    <source>
        <dbReference type="ARBA" id="ARBA00022833"/>
    </source>
</evidence>
<evidence type="ECO:0000313" key="8">
    <source>
        <dbReference type="EMBL" id="KAF2830891.1"/>
    </source>
</evidence>
<feature type="compositionally biased region" description="Polar residues" evidence="6">
    <location>
        <begin position="282"/>
        <end position="306"/>
    </location>
</feature>
<evidence type="ECO:0000313" key="9">
    <source>
        <dbReference type="Proteomes" id="UP000799424"/>
    </source>
</evidence>
<dbReference type="EMBL" id="MU006219">
    <property type="protein sequence ID" value="KAF2830891.1"/>
    <property type="molecule type" value="Genomic_DNA"/>
</dbReference>
<dbReference type="PANTHER" id="PTHR37543">
    <property type="entry name" value="CCCH ZINC FINGER DNA BINDING PROTEIN (AFU_ORTHOLOGUE AFUA_5G12760)"/>
    <property type="match status" value="1"/>
</dbReference>
<evidence type="ECO:0000256" key="1">
    <source>
        <dbReference type="ARBA" id="ARBA00022723"/>
    </source>
</evidence>
<dbReference type="SMART" id="SM00356">
    <property type="entry name" value="ZnF_C3H1"/>
    <property type="match status" value="1"/>
</dbReference>
<keyword evidence="5" id="KW-0175">Coiled coil</keyword>
<keyword evidence="9" id="KW-1185">Reference proteome</keyword>
<dbReference type="InterPro" id="IPR057683">
    <property type="entry name" value="DUF7923"/>
</dbReference>
<sequence>MLADGKIDSLDTHLEQFKLNNQTAQNDLQNLLREYGQLLDDYKNLKKAFETRGSGSVKAAPTATVSAEKGRNPYVLVLIDGNGYVFNDELIREKEEGGMRAARMLNDAVEKYLHQSVPEARTSRVVVKMYADLTNLSKQLAKSKVTGLEKRSIAPFSAAFTRAISLFDFVDALDEEGSKFKIREQFKIASEDSACSHILYAACHDSAYLSQLVPFSGVREKITLVQGAGWNSEFHNFNLNVTQFPTVFRWSDLPTTAPTTKVTQSNGNTTSKPKAAQKKVEQTTPAGSQQDNWRNSPLSPRESINGNEGAASGTLNGFGPGNGISFGSNSSASHKTMLCKYFQKSFCRFGNKCTFQHVPPSVNGTSQQGGSKDRPNVSALLPTTVTSGYIPINKYSQRIDTYIRSPTQEEWSIYNARFHKQKPCNSFHLKRVCTMFGCPYDHQELEPESRHVLEYVLKCNPCPKKGNCRASDCYYGHICQKDGCQGQLKGCRMKLDLHSVDPQMASQAPADEDEELVHGQVEGVGVQMPDESEYMW</sequence>
<evidence type="ECO:0000256" key="2">
    <source>
        <dbReference type="ARBA" id="ARBA00022771"/>
    </source>
</evidence>
<name>A0A6A7AC53_9PLEO</name>
<evidence type="ECO:0000256" key="5">
    <source>
        <dbReference type="SAM" id="Coils"/>
    </source>
</evidence>
<accession>A0A6A7AC53</accession>
<feature type="zinc finger region" description="C3H1-type" evidence="4">
    <location>
        <begin position="333"/>
        <end position="360"/>
    </location>
</feature>
<dbReference type="InterPro" id="IPR000571">
    <property type="entry name" value="Znf_CCCH"/>
</dbReference>
<feature type="region of interest" description="Disordered" evidence="6">
    <location>
        <begin position="258"/>
        <end position="316"/>
    </location>
</feature>
<dbReference type="InterPro" id="IPR036855">
    <property type="entry name" value="Znf_CCCH_sf"/>
</dbReference>
<dbReference type="InterPro" id="IPR041367">
    <property type="entry name" value="Znf-CCCH_4"/>
</dbReference>
<dbReference type="PROSITE" id="PS50103">
    <property type="entry name" value="ZF_C3H1"/>
    <property type="match status" value="1"/>
</dbReference>
<protein>
    <recommendedName>
        <fullName evidence="7">C3H1-type domain-containing protein</fullName>
    </recommendedName>
</protein>